<keyword evidence="1" id="KW-0472">Membrane</keyword>
<feature type="transmembrane region" description="Helical" evidence="1">
    <location>
        <begin position="87"/>
        <end position="105"/>
    </location>
</feature>
<keyword evidence="1" id="KW-0812">Transmembrane</keyword>
<keyword evidence="1" id="KW-1133">Transmembrane helix</keyword>
<sequence>MQFGVCIAYILHLFALTQSPNFALISIVTALSGGLAAIAGINWDVIGQSFDCPELVHRFAVRDQIVNTIGIPTGMLLFALLAPQTHVAFYLIIALLAAAGLVSLLPRASPTEQFREVSG</sequence>
<dbReference type="KEGG" id="cgk:CGERO_01285"/>
<evidence type="ECO:0000256" key="1">
    <source>
        <dbReference type="SAM" id="Phobius"/>
    </source>
</evidence>
<dbReference type="AlphaFoldDB" id="A0A3G6IXT8"/>
<dbReference type="RefSeq" id="WP_123933022.1">
    <property type="nucleotide sequence ID" value="NZ_CP033897.1"/>
</dbReference>
<dbReference type="EMBL" id="CP033897">
    <property type="protein sequence ID" value="AZA10591.1"/>
    <property type="molecule type" value="Genomic_DNA"/>
</dbReference>
<feature type="transmembrane region" description="Helical" evidence="1">
    <location>
        <begin position="22"/>
        <end position="43"/>
    </location>
</feature>
<organism evidence="2 3">
    <name type="scientific">Corynebacterium gerontici</name>
    <dbReference type="NCBI Taxonomy" id="2079234"/>
    <lineage>
        <taxon>Bacteria</taxon>
        <taxon>Bacillati</taxon>
        <taxon>Actinomycetota</taxon>
        <taxon>Actinomycetes</taxon>
        <taxon>Mycobacteriales</taxon>
        <taxon>Corynebacteriaceae</taxon>
        <taxon>Corynebacterium</taxon>
    </lineage>
</organism>
<gene>
    <name evidence="2" type="ORF">CGERO_01285</name>
</gene>
<name>A0A3G6IXT8_9CORY</name>
<evidence type="ECO:0000313" key="2">
    <source>
        <dbReference type="EMBL" id="AZA10591.1"/>
    </source>
</evidence>
<dbReference type="OrthoDB" id="4541936at2"/>
<dbReference type="Proteomes" id="UP000271587">
    <property type="component" value="Chromosome"/>
</dbReference>
<keyword evidence="3" id="KW-1185">Reference proteome</keyword>
<accession>A0A3G6IXT8</accession>
<protein>
    <submittedName>
        <fullName evidence="2">Uncharacterized protein</fullName>
    </submittedName>
</protein>
<evidence type="ECO:0000313" key="3">
    <source>
        <dbReference type="Proteomes" id="UP000271587"/>
    </source>
</evidence>
<proteinExistence type="predicted"/>
<reference evidence="2 3" key="1">
    <citation type="submission" date="2018-11" db="EMBL/GenBank/DDBJ databases">
        <authorList>
            <person name="Kleinhagauer T."/>
            <person name="Glaeser S.P."/>
            <person name="Spergser J."/>
            <person name="Ruckert C."/>
            <person name="Kaempfer P."/>
            <person name="Busse H.-J."/>
        </authorList>
    </citation>
    <scope>NUCLEOTIDE SEQUENCE [LARGE SCALE GENOMIC DNA]</scope>
    <source>
        <strain evidence="2 3">W8</strain>
    </source>
</reference>